<dbReference type="RefSeq" id="WP_153760366.1">
    <property type="nucleotide sequence ID" value="NZ_CP045851.1"/>
</dbReference>
<dbReference type="KEGG" id="atq:GH723_14765"/>
<gene>
    <name evidence="2" type="ORF">GH723_14765</name>
</gene>
<dbReference type="AlphaFoldDB" id="A0A5Q2RQT9"/>
<name>A0A5Q2RQT9_9ACTN</name>
<evidence type="ECO:0000313" key="3">
    <source>
        <dbReference type="Proteomes" id="UP000334019"/>
    </source>
</evidence>
<keyword evidence="3" id="KW-1185">Reference proteome</keyword>
<dbReference type="Proteomes" id="UP000334019">
    <property type="component" value="Chromosome"/>
</dbReference>
<evidence type="ECO:0000313" key="2">
    <source>
        <dbReference type="EMBL" id="QGG96260.1"/>
    </source>
</evidence>
<evidence type="ECO:0000256" key="1">
    <source>
        <dbReference type="SAM" id="Phobius"/>
    </source>
</evidence>
<proteinExistence type="predicted"/>
<sequence length="100" mass="11276">MTKTLYTLIAIIVAFIAGLIVYDVFFVEEEPADIACPAEATSRYTEDELHAAFTMTQGMSRDEANPMWHDTQLEQALTDPVFVAELEAHFCRMRDMVGGR</sequence>
<accession>A0A5Q2RQT9</accession>
<dbReference type="EMBL" id="CP045851">
    <property type="protein sequence ID" value="QGG96260.1"/>
    <property type="molecule type" value="Genomic_DNA"/>
</dbReference>
<organism evidence="2 3">
    <name type="scientific">Actinomarinicola tropica</name>
    <dbReference type="NCBI Taxonomy" id="2789776"/>
    <lineage>
        <taxon>Bacteria</taxon>
        <taxon>Bacillati</taxon>
        <taxon>Actinomycetota</taxon>
        <taxon>Acidimicrobiia</taxon>
        <taxon>Acidimicrobiales</taxon>
        <taxon>Iamiaceae</taxon>
        <taxon>Actinomarinicola</taxon>
    </lineage>
</organism>
<feature type="transmembrane region" description="Helical" evidence="1">
    <location>
        <begin position="6"/>
        <end position="25"/>
    </location>
</feature>
<protein>
    <submittedName>
        <fullName evidence="2">Uncharacterized protein</fullName>
    </submittedName>
</protein>
<keyword evidence="1" id="KW-0812">Transmembrane</keyword>
<keyword evidence="1" id="KW-1133">Transmembrane helix</keyword>
<keyword evidence="1" id="KW-0472">Membrane</keyword>
<reference evidence="2 3" key="1">
    <citation type="submission" date="2019-11" db="EMBL/GenBank/DDBJ databases">
        <authorList>
            <person name="He Y."/>
        </authorList>
    </citation>
    <scope>NUCLEOTIDE SEQUENCE [LARGE SCALE GENOMIC DNA]</scope>
    <source>
        <strain evidence="2 3">SCSIO 58843</strain>
    </source>
</reference>